<dbReference type="InterPro" id="IPR023997">
    <property type="entry name" value="TonB-dep_OMP_SusC/RagA_CS"/>
</dbReference>
<reference evidence="10" key="1">
    <citation type="submission" date="2016-04" db="EMBL/GenBank/DDBJ databases">
        <authorList>
            <person name="Chen L."/>
            <person name="Zhuang W."/>
            <person name="Wang G."/>
        </authorList>
    </citation>
    <scope>NUCLEOTIDE SEQUENCE [LARGE SCALE GENOMIC DNA]</scope>
    <source>
        <strain evidence="10">17621</strain>
    </source>
</reference>
<dbReference type="Pfam" id="PF13715">
    <property type="entry name" value="CarbopepD_reg_2"/>
    <property type="match status" value="1"/>
</dbReference>
<evidence type="ECO:0000256" key="1">
    <source>
        <dbReference type="ARBA" id="ARBA00004571"/>
    </source>
</evidence>
<name>A0A1V9E3T3_9BACT</name>
<comment type="similarity">
    <text evidence="7">Belongs to the TonB-dependent receptor family.</text>
</comment>
<sequence>MPKTANCGGLACQSPRRFTKPLLVMKLTVLLLTTAFLNVSANGLSQTVTFTGKQVSIEKVFAAVEHQTGYVFLYTKDMLKDAGKVTLTVRDQPLTQFLETLFANRPIGYKLSVKSILLSRRAIPLPVADQPKLVEEIKGIVRDSDGHPLGGVNVMINKTNTGVITKADGSFSINAAVGEVLTISSIGYTTITVKINSAAQSLTITLERSTTKLDEIEVIAYGYGTQKKGNVTGAIAKISEKQIQERPITRIEQALQGQLAGVAVRNTTGAPGADITVQVRGAASISGTATPLYVVDGVPLDNLSGVNPSDISSIDVLKDASSAAIYGSRGSNGVIIVTTKRGKPGKPTLSLSAYTAVAAAEKKVDVLSPDEWIDFNKKWLDRIWTTASGQDASVSQEDRIKYATSKTGKTYSTRADLLGIRATYGIYDPYWGTDALERIDWQDVVLRNAPVNNVELRASGANDIVNYSLSGGAYSQDGIIVGSNYKRYSFRGNMEAKVSDRVKIGMNISPSVGTLTGANVDGKDNAVARMLSLPGWVLAGTGREAGAQPSKYYDGWGPGPNVISPYVQAMDYDRINKDTRLNTAFTTDVNVIDGLNVRGLVGWNYRANTERTYSPTYAQTNWDTQTPGQNSTSKKTTLLSNSLLLQATANYKKQIGMHGINLLLGASQETYNEETTNQEVTGFPDDKSYVFVYGRYKDVKTNTIGAAKNALISYFGRAEYNFDNKYLLAGSLRSDGSSKFGPNNRWGIFPSLSAGWVMSEEAFLNKVNWLSTAKLRLAWGQAGNDRIGNSAFLSSMAALNYPVGSTQTMFNGFVVGNISNSKLRWEKTNSYNLGLDVGVFNNRVNVSADVYYKKTTDLLLNAPVSLTTGFTNMYDNVGSVENKGLELEINTANIMHKTFRWNTAVNVSFNRNKITALTNDNADIKTGLNNTIIQRVGNPINSYYLLQTAGVLRESDFTKDASGVLVANVPVYSGQKPGDTKYVDAKPDGKIDADDYVVAGSFQPKFEYGITNTFSYHNFDLSILIQGRVGGDLLSIGSRAWNRATNDPKWNYMASWLKDAYWSESDPGNGKVPAFYSAVTSQYDANWMYSAAYLRIKNITLGYNLPVLKKAFRSFRVYASCDNVYLFDKYYPGYSPEGATQDNASSDWGSYPQARTFSFGLTTTF</sequence>
<dbReference type="EMBL" id="LVXG01000067">
    <property type="protein sequence ID" value="OQP40768.1"/>
    <property type="molecule type" value="Genomic_DNA"/>
</dbReference>
<dbReference type="InterPro" id="IPR036942">
    <property type="entry name" value="Beta-barrel_TonB_sf"/>
</dbReference>
<dbReference type="AlphaFoldDB" id="A0A1V9E3T3"/>
<evidence type="ECO:0000259" key="8">
    <source>
        <dbReference type="Pfam" id="PF07715"/>
    </source>
</evidence>
<evidence type="ECO:0000256" key="2">
    <source>
        <dbReference type="ARBA" id="ARBA00022448"/>
    </source>
</evidence>
<keyword evidence="6 7" id="KW-0998">Cell outer membrane</keyword>
<dbReference type="InterPro" id="IPR023996">
    <property type="entry name" value="TonB-dep_OMP_SusC/RagA"/>
</dbReference>
<dbReference type="NCBIfam" id="TIGR04056">
    <property type="entry name" value="OMP_RagA_SusC"/>
    <property type="match status" value="1"/>
</dbReference>
<organism evidence="9 10">
    <name type="scientific">Niastella yeongjuensis</name>
    <dbReference type="NCBI Taxonomy" id="354355"/>
    <lineage>
        <taxon>Bacteria</taxon>
        <taxon>Pseudomonadati</taxon>
        <taxon>Bacteroidota</taxon>
        <taxon>Chitinophagia</taxon>
        <taxon>Chitinophagales</taxon>
        <taxon>Chitinophagaceae</taxon>
        <taxon>Niastella</taxon>
    </lineage>
</organism>
<keyword evidence="5 7" id="KW-0472">Membrane</keyword>
<dbReference type="InterPro" id="IPR039426">
    <property type="entry name" value="TonB-dep_rcpt-like"/>
</dbReference>
<keyword evidence="4 7" id="KW-0812">Transmembrane</keyword>
<dbReference type="Proteomes" id="UP000192610">
    <property type="component" value="Unassembled WGS sequence"/>
</dbReference>
<comment type="caution">
    <text evidence="9">The sequence shown here is derived from an EMBL/GenBank/DDBJ whole genome shotgun (WGS) entry which is preliminary data.</text>
</comment>
<evidence type="ECO:0000256" key="5">
    <source>
        <dbReference type="ARBA" id="ARBA00023136"/>
    </source>
</evidence>
<dbReference type="Gene3D" id="2.60.40.1120">
    <property type="entry name" value="Carboxypeptidase-like, regulatory domain"/>
    <property type="match status" value="1"/>
</dbReference>
<dbReference type="Gene3D" id="2.40.170.20">
    <property type="entry name" value="TonB-dependent receptor, beta-barrel domain"/>
    <property type="match status" value="1"/>
</dbReference>
<keyword evidence="3 7" id="KW-1134">Transmembrane beta strand</keyword>
<comment type="subcellular location">
    <subcellularLocation>
        <location evidence="1 7">Cell outer membrane</location>
        <topology evidence="1 7">Multi-pass membrane protein</topology>
    </subcellularLocation>
</comment>
<feature type="domain" description="TonB-dependent receptor plug" evidence="8">
    <location>
        <begin position="229"/>
        <end position="334"/>
    </location>
</feature>
<dbReference type="STRING" id="354355.SAMN05660816_04214"/>
<dbReference type="InterPro" id="IPR008969">
    <property type="entry name" value="CarboxyPept-like_regulatory"/>
</dbReference>
<keyword evidence="10" id="KW-1185">Reference proteome</keyword>
<dbReference type="NCBIfam" id="TIGR04057">
    <property type="entry name" value="SusC_RagA_signa"/>
    <property type="match status" value="1"/>
</dbReference>
<dbReference type="Pfam" id="PF07715">
    <property type="entry name" value="Plug"/>
    <property type="match status" value="1"/>
</dbReference>
<dbReference type="Gene3D" id="2.170.130.10">
    <property type="entry name" value="TonB-dependent receptor, plug domain"/>
    <property type="match status" value="1"/>
</dbReference>
<dbReference type="OrthoDB" id="9768177at2"/>
<gene>
    <name evidence="9" type="ORF">A4H97_14205</name>
</gene>
<dbReference type="SUPFAM" id="SSF49464">
    <property type="entry name" value="Carboxypeptidase regulatory domain-like"/>
    <property type="match status" value="1"/>
</dbReference>
<evidence type="ECO:0000313" key="9">
    <source>
        <dbReference type="EMBL" id="OQP40768.1"/>
    </source>
</evidence>
<dbReference type="PROSITE" id="PS52016">
    <property type="entry name" value="TONB_DEPENDENT_REC_3"/>
    <property type="match status" value="1"/>
</dbReference>
<evidence type="ECO:0000256" key="6">
    <source>
        <dbReference type="ARBA" id="ARBA00023237"/>
    </source>
</evidence>
<dbReference type="InterPro" id="IPR037066">
    <property type="entry name" value="Plug_dom_sf"/>
</dbReference>
<protein>
    <submittedName>
        <fullName evidence="9">SusC/RagA family TonB-linked outer membrane protein</fullName>
    </submittedName>
</protein>
<keyword evidence="2 7" id="KW-0813">Transport</keyword>
<accession>A0A1V9E3T3</accession>
<evidence type="ECO:0000313" key="10">
    <source>
        <dbReference type="Proteomes" id="UP000192610"/>
    </source>
</evidence>
<dbReference type="InterPro" id="IPR012910">
    <property type="entry name" value="Plug_dom"/>
</dbReference>
<evidence type="ECO:0000256" key="7">
    <source>
        <dbReference type="PROSITE-ProRule" id="PRU01360"/>
    </source>
</evidence>
<dbReference type="GO" id="GO:0009279">
    <property type="term" value="C:cell outer membrane"/>
    <property type="evidence" value="ECO:0007669"/>
    <property type="project" value="UniProtKB-SubCell"/>
</dbReference>
<dbReference type="SUPFAM" id="SSF56935">
    <property type="entry name" value="Porins"/>
    <property type="match status" value="1"/>
</dbReference>
<evidence type="ECO:0000256" key="4">
    <source>
        <dbReference type="ARBA" id="ARBA00022692"/>
    </source>
</evidence>
<proteinExistence type="inferred from homology"/>
<evidence type="ECO:0000256" key="3">
    <source>
        <dbReference type="ARBA" id="ARBA00022452"/>
    </source>
</evidence>